<accession>A0A0G4NHH1</accession>
<dbReference type="GO" id="GO:0045053">
    <property type="term" value="P:protein retention in Golgi apparatus"/>
    <property type="evidence" value="ECO:0007669"/>
    <property type="project" value="TreeGrafter"/>
</dbReference>
<feature type="non-terminal residue" evidence="4">
    <location>
        <position position="134"/>
    </location>
</feature>
<name>A0A0G4NHH1_VERLO</name>
<organism evidence="4 5">
    <name type="scientific">Verticillium longisporum</name>
    <name type="common">Verticillium dahliae var. longisporum</name>
    <dbReference type="NCBI Taxonomy" id="100787"/>
    <lineage>
        <taxon>Eukaryota</taxon>
        <taxon>Fungi</taxon>
        <taxon>Dikarya</taxon>
        <taxon>Ascomycota</taxon>
        <taxon>Pezizomycotina</taxon>
        <taxon>Sordariomycetes</taxon>
        <taxon>Hypocreomycetidae</taxon>
        <taxon>Glomerellales</taxon>
        <taxon>Plectosphaerellaceae</taxon>
        <taxon>Verticillium</taxon>
    </lineage>
</organism>
<gene>
    <name evidence="4" type="ORF">BN1723_019841</name>
</gene>
<dbReference type="InterPro" id="IPR026847">
    <property type="entry name" value="VPS13"/>
</dbReference>
<dbReference type="EMBL" id="CVQI01035115">
    <property type="protein sequence ID" value="CRK45917.1"/>
    <property type="molecule type" value="Genomic_DNA"/>
</dbReference>
<feature type="domain" description="Chorein N-terminal" evidence="3">
    <location>
        <begin position="3"/>
        <end position="114"/>
    </location>
</feature>
<evidence type="ECO:0000313" key="5">
    <source>
        <dbReference type="Proteomes" id="UP000045706"/>
    </source>
</evidence>
<keyword evidence="2" id="KW-0813">Transport</keyword>
<dbReference type="PANTHER" id="PTHR16166">
    <property type="entry name" value="VACUOLAR PROTEIN SORTING-ASSOCIATED PROTEIN VPS13"/>
    <property type="match status" value="1"/>
</dbReference>
<dbReference type="GO" id="GO:0007005">
    <property type="term" value="P:mitochondrion organization"/>
    <property type="evidence" value="ECO:0007669"/>
    <property type="project" value="TreeGrafter"/>
</dbReference>
<dbReference type="AlphaFoldDB" id="A0A0G4NHH1"/>
<dbReference type="GO" id="GO:0006623">
    <property type="term" value="P:protein targeting to vacuole"/>
    <property type="evidence" value="ECO:0007669"/>
    <property type="project" value="TreeGrafter"/>
</dbReference>
<evidence type="ECO:0000256" key="1">
    <source>
        <dbReference type="ARBA" id="ARBA00006545"/>
    </source>
</evidence>
<dbReference type="PANTHER" id="PTHR16166:SF93">
    <property type="entry name" value="INTERMEMBRANE LIPID TRANSFER PROTEIN VPS13"/>
    <property type="match status" value="1"/>
</dbReference>
<comment type="similarity">
    <text evidence="1">Belongs to the VPS13 family.</text>
</comment>
<reference evidence="5" key="1">
    <citation type="submission" date="2015-05" db="EMBL/GenBank/DDBJ databases">
        <authorList>
            <person name="Fogelqvist Johan"/>
        </authorList>
    </citation>
    <scope>NUCLEOTIDE SEQUENCE [LARGE SCALE GENOMIC DNA]</scope>
</reference>
<dbReference type="GO" id="GO:0045324">
    <property type="term" value="P:late endosome to vacuole transport"/>
    <property type="evidence" value="ECO:0007669"/>
    <property type="project" value="TreeGrafter"/>
</dbReference>
<evidence type="ECO:0000313" key="4">
    <source>
        <dbReference type="EMBL" id="CRK45917.1"/>
    </source>
</evidence>
<evidence type="ECO:0000256" key="2">
    <source>
        <dbReference type="ARBA" id="ARBA00022448"/>
    </source>
</evidence>
<proteinExistence type="inferred from homology"/>
<dbReference type="InterPro" id="IPR026854">
    <property type="entry name" value="VPS13_N"/>
</dbReference>
<dbReference type="Proteomes" id="UP000045706">
    <property type="component" value="Unassembled WGS sequence"/>
</dbReference>
<protein>
    <recommendedName>
        <fullName evidence="3">Chorein N-terminal domain-containing protein</fullName>
    </recommendedName>
</protein>
<dbReference type="Pfam" id="PF12624">
    <property type="entry name" value="VPS13_N"/>
    <property type="match status" value="1"/>
</dbReference>
<sequence>MESAGATVEGFREQTRAGLEFALEEHKTINAQLDLQAPLIIVPVSIATKESTCLILDAGHISVNSKLVDQDTMKQIQSKQRQQYSNEDFERLESVMYDKFLVKLTSTQLLIGPSIKATKKQLIDRDASQPLHIV</sequence>
<evidence type="ECO:0000259" key="3">
    <source>
        <dbReference type="Pfam" id="PF12624"/>
    </source>
</evidence>